<evidence type="ECO:0000313" key="3">
    <source>
        <dbReference type="EMBL" id="CAD5320985.1"/>
    </source>
</evidence>
<name>A0A7G2EFY6_ARATH</name>
<reference evidence="3 4" key="1">
    <citation type="submission" date="2020-09" db="EMBL/GenBank/DDBJ databases">
        <authorList>
            <person name="Ashkenazy H."/>
        </authorList>
    </citation>
    <scope>NUCLEOTIDE SEQUENCE [LARGE SCALE GENOMIC DNA]</scope>
    <source>
        <strain evidence="4">cv. Cdm-0</strain>
    </source>
</reference>
<dbReference type="SMART" id="SM00450">
    <property type="entry name" value="RHOD"/>
    <property type="match status" value="1"/>
</dbReference>
<dbReference type="InterPro" id="IPR040503">
    <property type="entry name" value="TRHO_N"/>
</dbReference>
<dbReference type="InterPro" id="IPR001763">
    <property type="entry name" value="Rhodanese-like_dom"/>
</dbReference>
<evidence type="ECO:0000256" key="1">
    <source>
        <dbReference type="SAM" id="MobiDB-lite"/>
    </source>
</evidence>
<feature type="region of interest" description="Disordered" evidence="1">
    <location>
        <begin position="179"/>
        <end position="198"/>
    </location>
</feature>
<accession>A0A7G2EFY6</accession>
<feature type="region of interest" description="Disordered" evidence="1">
    <location>
        <begin position="20"/>
        <end position="68"/>
    </location>
</feature>
<feature type="domain" description="Rhodanese" evidence="2">
    <location>
        <begin position="245"/>
        <end position="368"/>
    </location>
</feature>
<proteinExistence type="inferred from homology"/>
<organism evidence="3 4">
    <name type="scientific">Arabidopsis thaliana</name>
    <name type="common">Mouse-ear cress</name>
    <dbReference type="NCBI Taxonomy" id="3702"/>
    <lineage>
        <taxon>Eukaryota</taxon>
        <taxon>Viridiplantae</taxon>
        <taxon>Streptophyta</taxon>
        <taxon>Embryophyta</taxon>
        <taxon>Tracheophyta</taxon>
        <taxon>Spermatophyta</taxon>
        <taxon>Magnoliopsida</taxon>
        <taxon>eudicotyledons</taxon>
        <taxon>Gunneridae</taxon>
        <taxon>Pentapetalae</taxon>
        <taxon>rosids</taxon>
        <taxon>malvids</taxon>
        <taxon>Brassicales</taxon>
        <taxon>Brassicaceae</taxon>
        <taxon>Camelineae</taxon>
        <taxon>Arabidopsis</taxon>
    </lineage>
</organism>
<dbReference type="PANTHER" id="PTHR43268">
    <property type="entry name" value="THIOSULFATE SULFURTRANSFERASE/RHODANESE-LIKE DOMAIN-CONTAINING PROTEIN 2"/>
    <property type="match status" value="1"/>
</dbReference>
<dbReference type="AlphaFoldDB" id="A0A7G2EFY6"/>
<evidence type="ECO:0000313" key="4">
    <source>
        <dbReference type="Proteomes" id="UP000516314"/>
    </source>
</evidence>
<protein>
    <submittedName>
        <fullName evidence="3">(thale cress) hypothetical protein</fullName>
    </submittedName>
</protein>
<sequence>MLRFYHWRFPPSLAVVRMLSSPPPPHSHSPFSGGGVNSNSVGGNSKPELQFPQSQPHKLSSSPSSSLKSTVACSNAGAIRRSMATVSQAFSERTESIDSDLGSLVVVSFYKFADFPEHADFRKPLKDLCEKLRVSGGIILAPEGINGSICGIRESVEEVLAFIQRDVRLNGLRQVETPVSPEQEAIHHGHSSSSPLAAGEDAPFRWDHVRVKLKKEIVTLGIPSVSPIERVGTYVSPEEWNELISDPETVVIDVRNTYETRIGKFKGAVDPCTTAFRNFPSWVENQFALKQEGNETQAKVEKEDFSEITHKEDKAEKPKTLPRIAMYCTGGIRCEKASSLLLSQGFEEVYHLKGGILKYLEEVPKTESLWEGECFVFDKRVSVEHGLAQGTHKLCYGCKQPISDEDMEAPEYEYGVSCPYCYSKKSEEEKERARARQTQFEEWGVIGGPDKGRRPATKPDSPRKKINAKLGSLWGLIEFHSEGESEREIEAVMAGTSGLLNAVKPKIQTIDIQAAAGWGIAAAAGAIWVVQPFGWIKKTFIDPPPTEEK</sequence>
<dbReference type="PANTHER" id="PTHR43268:SF3">
    <property type="entry name" value="RHODANESE-LIKE DOMAIN-CONTAINING PROTEIN 7-RELATED"/>
    <property type="match status" value="1"/>
</dbReference>
<dbReference type="EMBL" id="LR881467">
    <property type="protein sequence ID" value="CAD5320985.1"/>
    <property type="molecule type" value="Genomic_DNA"/>
</dbReference>
<dbReference type="Proteomes" id="UP000516314">
    <property type="component" value="Chromosome 2"/>
</dbReference>
<dbReference type="InterPro" id="IPR020936">
    <property type="entry name" value="TrhO"/>
</dbReference>
<dbReference type="InterPro" id="IPR036873">
    <property type="entry name" value="Rhodanese-like_dom_sf"/>
</dbReference>
<dbReference type="HAMAP" id="MF_00469">
    <property type="entry name" value="TrhO"/>
    <property type="match status" value="1"/>
</dbReference>
<dbReference type="Gene3D" id="3.30.70.100">
    <property type="match status" value="1"/>
</dbReference>
<feature type="compositionally biased region" description="Low complexity" evidence="1">
    <location>
        <begin position="53"/>
        <end position="68"/>
    </location>
</feature>
<dbReference type="CDD" id="cd01518">
    <property type="entry name" value="RHOD_YceA"/>
    <property type="match status" value="1"/>
</dbReference>
<dbReference type="Pfam" id="PF00581">
    <property type="entry name" value="Rhodanese"/>
    <property type="match status" value="1"/>
</dbReference>
<dbReference type="SUPFAM" id="SSF52821">
    <property type="entry name" value="Rhodanese/Cell cycle control phosphatase"/>
    <property type="match status" value="1"/>
</dbReference>
<gene>
    <name evidence="3" type="ORF">AT9943_LOCUS9074</name>
</gene>
<dbReference type="PROSITE" id="PS50206">
    <property type="entry name" value="RHODANESE_3"/>
    <property type="match status" value="1"/>
</dbReference>
<dbReference type="Gene3D" id="3.40.250.10">
    <property type="entry name" value="Rhodanese-like domain"/>
    <property type="match status" value="1"/>
</dbReference>
<dbReference type="Pfam" id="PF17773">
    <property type="entry name" value="UPF0176_N"/>
    <property type="match status" value="1"/>
</dbReference>
<evidence type="ECO:0000259" key="2">
    <source>
        <dbReference type="PROSITE" id="PS50206"/>
    </source>
</evidence>